<protein>
    <submittedName>
        <fullName evidence="1">Uncharacterized protein</fullName>
    </submittedName>
</protein>
<organism evidence="1 2">
    <name type="scientific">Neobacillus driksii</name>
    <dbReference type="NCBI Taxonomy" id="3035913"/>
    <lineage>
        <taxon>Bacteria</taxon>
        <taxon>Bacillati</taxon>
        <taxon>Bacillota</taxon>
        <taxon>Bacilli</taxon>
        <taxon>Bacillales</taxon>
        <taxon>Bacillaceae</taxon>
        <taxon>Neobacillus</taxon>
    </lineage>
</organism>
<reference evidence="1 2" key="1">
    <citation type="submission" date="2024-05" db="EMBL/GenBank/DDBJ databases">
        <authorList>
            <person name="Venkateswaran K."/>
        </authorList>
    </citation>
    <scope>NUCLEOTIDE SEQUENCE [LARGE SCALE GENOMIC DNA]</scope>
    <source>
        <strain evidence="1 2">179-C4-2-HS</strain>
    </source>
</reference>
<accession>A0ABV4YWN5</accession>
<sequence>MASEMSADWAPNGCDNISKKRPAGKAVLNTNLVIVEEGIIDL</sequence>
<gene>
    <name evidence="1" type="ORF">P5G62_015250</name>
</gene>
<comment type="caution">
    <text evidence="1">The sequence shown here is derived from an EMBL/GenBank/DDBJ whole genome shotgun (WGS) entry which is preliminary data.</text>
</comment>
<evidence type="ECO:0000313" key="1">
    <source>
        <dbReference type="EMBL" id="MFB3168473.1"/>
    </source>
</evidence>
<dbReference type="EMBL" id="JAROBZ020000001">
    <property type="protein sequence ID" value="MFB3168473.1"/>
    <property type="molecule type" value="Genomic_DNA"/>
</dbReference>
<keyword evidence="2" id="KW-1185">Reference proteome</keyword>
<dbReference type="RefSeq" id="WP_306072968.1">
    <property type="nucleotide sequence ID" value="NZ_JAROBZ020000001.1"/>
</dbReference>
<name>A0ABV4YWN5_9BACI</name>
<dbReference type="Proteomes" id="UP001241748">
    <property type="component" value="Unassembled WGS sequence"/>
</dbReference>
<proteinExistence type="predicted"/>
<evidence type="ECO:0000313" key="2">
    <source>
        <dbReference type="Proteomes" id="UP001241748"/>
    </source>
</evidence>